<name>A0ABT9NFQ2_9ACTO</name>
<evidence type="ECO:0000259" key="2">
    <source>
        <dbReference type="PROSITE" id="PS51855"/>
    </source>
</evidence>
<dbReference type="NCBIfam" id="TIGR00160">
    <property type="entry name" value="MGSA"/>
    <property type="match status" value="1"/>
</dbReference>
<organism evidence="3 4">
    <name type="scientific">Trueperella bonasi</name>
    <dbReference type="NCBI Taxonomy" id="312286"/>
    <lineage>
        <taxon>Bacteria</taxon>
        <taxon>Bacillati</taxon>
        <taxon>Actinomycetota</taxon>
        <taxon>Actinomycetes</taxon>
        <taxon>Actinomycetales</taxon>
        <taxon>Actinomycetaceae</taxon>
        <taxon>Trueperella</taxon>
    </lineage>
</organism>
<sequence>MRIALVAHDGKKQELLEWVQFNCPVLKEHILCGTGTTATLIRNETGLDVEILKSGPKGGDAQIGARIVEDRLDAMFFFWDPETAQPHDPDVKALLRLATQYNIPVAMNRATADILVGSPLFYEDGYERAVYNPDIRDPYAVIDNVEQKVIV</sequence>
<dbReference type="Pfam" id="PF02142">
    <property type="entry name" value="MGS"/>
    <property type="match status" value="1"/>
</dbReference>
<dbReference type="RefSeq" id="WP_307682128.1">
    <property type="nucleotide sequence ID" value="NZ_JAUSQX010000001.1"/>
</dbReference>
<dbReference type="CDD" id="cd01422">
    <property type="entry name" value="MGS"/>
    <property type="match status" value="1"/>
</dbReference>
<dbReference type="InterPro" id="IPR011607">
    <property type="entry name" value="MGS-like_dom"/>
</dbReference>
<dbReference type="GO" id="GO:0008929">
    <property type="term" value="F:methylglyoxal synthase activity"/>
    <property type="evidence" value="ECO:0007669"/>
    <property type="project" value="UniProtKB-EC"/>
</dbReference>
<dbReference type="InterPro" id="IPR036914">
    <property type="entry name" value="MGS-like_dom_sf"/>
</dbReference>
<proteinExistence type="inferred from homology"/>
<dbReference type="EC" id="4.2.3.3" evidence="1"/>
<comment type="caution">
    <text evidence="3">The sequence shown here is derived from an EMBL/GenBank/DDBJ whole genome shotgun (WGS) entry which is preliminary data.</text>
</comment>
<comment type="similarity">
    <text evidence="1">Belongs to the methylglyoxal synthase family.</text>
</comment>
<comment type="catalytic activity">
    <reaction evidence="1">
        <text>dihydroxyacetone phosphate = methylglyoxal + phosphate</text>
        <dbReference type="Rhea" id="RHEA:17937"/>
        <dbReference type="ChEBI" id="CHEBI:17158"/>
        <dbReference type="ChEBI" id="CHEBI:43474"/>
        <dbReference type="ChEBI" id="CHEBI:57642"/>
        <dbReference type="EC" id="4.2.3.3"/>
    </reaction>
</comment>
<dbReference type="Gene3D" id="3.40.50.1380">
    <property type="entry name" value="Methylglyoxal synthase-like domain"/>
    <property type="match status" value="1"/>
</dbReference>
<dbReference type="PIRSF" id="PIRSF006614">
    <property type="entry name" value="Methylglyox_syn"/>
    <property type="match status" value="1"/>
</dbReference>
<comment type="function">
    <text evidence="1">Catalyzes the formation of methylglyoxal from dihydroxyacetone phosphate.</text>
</comment>
<feature type="binding site" evidence="1">
    <location>
        <position position="87"/>
    </location>
    <ligand>
        <name>substrate</name>
    </ligand>
</feature>
<feature type="binding site" evidence="1">
    <location>
        <position position="12"/>
    </location>
    <ligand>
        <name>substrate</name>
    </ligand>
</feature>
<dbReference type="PROSITE" id="PS51855">
    <property type="entry name" value="MGS"/>
    <property type="match status" value="1"/>
</dbReference>
<gene>
    <name evidence="1" type="primary">mgsA</name>
    <name evidence="3" type="ORF">J2S70_000455</name>
</gene>
<feature type="binding site" evidence="1">
    <location>
        <position position="8"/>
    </location>
    <ligand>
        <name>substrate</name>
    </ligand>
</feature>
<dbReference type="PANTHER" id="PTHR30492:SF0">
    <property type="entry name" value="METHYLGLYOXAL SYNTHASE"/>
    <property type="match status" value="1"/>
</dbReference>
<reference evidence="3 4" key="1">
    <citation type="submission" date="2023-07" db="EMBL/GenBank/DDBJ databases">
        <title>Sequencing the genomes of 1000 actinobacteria strains.</title>
        <authorList>
            <person name="Klenk H.-P."/>
        </authorList>
    </citation>
    <scope>NUCLEOTIDE SEQUENCE [LARGE SCALE GENOMIC DNA]</scope>
    <source>
        <strain evidence="3 4">DSM 17163</strain>
    </source>
</reference>
<dbReference type="HAMAP" id="MF_00549">
    <property type="entry name" value="Methylglyoxal_synth"/>
    <property type="match status" value="1"/>
</dbReference>
<dbReference type="InterPro" id="IPR004363">
    <property type="entry name" value="Methylgl_synth"/>
</dbReference>
<evidence type="ECO:0000313" key="4">
    <source>
        <dbReference type="Proteomes" id="UP001243212"/>
    </source>
</evidence>
<dbReference type="SMART" id="SM00851">
    <property type="entry name" value="MGS"/>
    <property type="match status" value="1"/>
</dbReference>
<dbReference type="PANTHER" id="PTHR30492">
    <property type="entry name" value="METHYLGLYOXAL SYNTHASE"/>
    <property type="match status" value="1"/>
</dbReference>
<dbReference type="NCBIfam" id="NF003559">
    <property type="entry name" value="PRK05234.1"/>
    <property type="match status" value="1"/>
</dbReference>
<feature type="binding site" evidence="1">
    <location>
        <begin position="54"/>
        <end position="55"/>
    </location>
    <ligand>
        <name>substrate</name>
    </ligand>
</feature>
<keyword evidence="1 3" id="KW-0456">Lyase</keyword>
<evidence type="ECO:0000313" key="3">
    <source>
        <dbReference type="EMBL" id="MDP9805873.1"/>
    </source>
</evidence>
<dbReference type="Proteomes" id="UP001243212">
    <property type="component" value="Unassembled WGS sequence"/>
</dbReference>
<feature type="binding site" evidence="1">
    <location>
        <begin position="34"/>
        <end position="37"/>
    </location>
    <ligand>
        <name>substrate</name>
    </ligand>
</feature>
<accession>A0ABT9NFQ2</accession>
<feature type="domain" description="MGS-like" evidence="2">
    <location>
        <begin position="1"/>
        <end position="151"/>
    </location>
</feature>
<dbReference type="SUPFAM" id="SSF52335">
    <property type="entry name" value="Methylglyoxal synthase-like"/>
    <property type="match status" value="1"/>
</dbReference>
<protein>
    <recommendedName>
        <fullName evidence="1">Methylglyoxal synthase</fullName>
        <shortName evidence="1">MGS</shortName>
        <ecNumber evidence="1">4.2.3.3</ecNumber>
    </recommendedName>
</protein>
<evidence type="ECO:0000256" key="1">
    <source>
        <dbReference type="HAMAP-Rule" id="MF_00549"/>
    </source>
</evidence>
<feature type="active site" description="Proton donor/acceptor" evidence="1">
    <location>
        <position position="60"/>
    </location>
</feature>
<dbReference type="EMBL" id="JAUSQX010000001">
    <property type="protein sequence ID" value="MDP9805873.1"/>
    <property type="molecule type" value="Genomic_DNA"/>
</dbReference>
<keyword evidence="4" id="KW-1185">Reference proteome</keyword>